<sequence length="144" mass="15614">MVPFSDDHACSVRSLVLGVLEEEGFAYDPVKDSDLEDIPASYLEDGGAFFIALESGELAGTAAVRRTGSDACEIRRVYVRKDLRGRGIGSALFRSALSCAEGRYGKITLKTDTSLHIAIGMYLGYGFTIVREEGTTLHLEKTLS</sequence>
<dbReference type="Pfam" id="PF00583">
    <property type="entry name" value="Acetyltransf_1"/>
    <property type="match status" value="1"/>
</dbReference>
<organism evidence="3 4">
    <name type="scientific">Methanolobus chelungpuianus</name>
    <dbReference type="NCBI Taxonomy" id="502115"/>
    <lineage>
        <taxon>Archaea</taxon>
        <taxon>Methanobacteriati</taxon>
        <taxon>Methanobacteriota</taxon>
        <taxon>Stenosarchaea group</taxon>
        <taxon>Methanomicrobia</taxon>
        <taxon>Methanosarcinales</taxon>
        <taxon>Methanosarcinaceae</taxon>
        <taxon>Methanolobus</taxon>
    </lineage>
</organism>
<feature type="domain" description="N-acetyltransferase" evidence="2">
    <location>
        <begin position="10"/>
        <end position="144"/>
    </location>
</feature>
<dbReference type="CDD" id="cd04301">
    <property type="entry name" value="NAT_SF"/>
    <property type="match status" value="1"/>
</dbReference>
<dbReference type="EMBL" id="JTEO01000002">
    <property type="protein sequence ID" value="MCQ6961863.1"/>
    <property type="molecule type" value="Genomic_DNA"/>
</dbReference>
<evidence type="ECO:0000313" key="3">
    <source>
        <dbReference type="EMBL" id="MCQ6961863.1"/>
    </source>
</evidence>
<dbReference type="InterPro" id="IPR000182">
    <property type="entry name" value="GNAT_dom"/>
</dbReference>
<dbReference type="InterPro" id="IPR016181">
    <property type="entry name" value="Acyl_CoA_acyltransferase"/>
</dbReference>
<keyword evidence="4" id="KW-1185">Reference proteome</keyword>
<dbReference type="SUPFAM" id="SSF55729">
    <property type="entry name" value="Acyl-CoA N-acyltransferases (Nat)"/>
    <property type="match status" value="1"/>
</dbReference>
<dbReference type="PANTHER" id="PTHR13947:SF37">
    <property type="entry name" value="LD18367P"/>
    <property type="match status" value="1"/>
</dbReference>
<proteinExistence type="predicted"/>
<dbReference type="GO" id="GO:0008080">
    <property type="term" value="F:N-acetyltransferase activity"/>
    <property type="evidence" value="ECO:0007669"/>
    <property type="project" value="InterPro"/>
</dbReference>
<reference evidence="3 4" key="1">
    <citation type="journal article" date="2011" name="Appl. Environ. Microbiol.">
        <title>Methanogenic archaea isolated from Taiwan's Chelungpu fault.</title>
        <authorList>
            <person name="Wu S.Y."/>
            <person name="Lai M.C."/>
        </authorList>
    </citation>
    <scope>NUCLEOTIDE SEQUENCE [LARGE SCALE GENOMIC DNA]</scope>
    <source>
        <strain evidence="3 4">St545Mb</strain>
    </source>
</reference>
<dbReference type="PROSITE" id="PS51186">
    <property type="entry name" value="GNAT"/>
    <property type="match status" value="1"/>
</dbReference>
<protein>
    <recommendedName>
        <fullName evidence="2">N-acetyltransferase domain-containing protein</fullName>
    </recommendedName>
</protein>
<gene>
    <name evidence="3" type="ORF">PV02_01320</name>
</gene>
<dbReference type="AlphaFoldDB" id="A0AAE3H902"/>
<dbReference type="Proteomes" id="UP001206983">
    <property type="component" value="Unassembled WGS sequence"/>
</dbReference>
<evidence type="ECO:0000256" key="1">
    <source>
        <dbReference type="ARBA" id="ARBA00022679"/>
    </source>
</evidence>
<evidence type="ECO:0000313" key="4">
    <source>
        <dbReference type="Proteomes" id="UP001206983"/>
    </source>
</evidence>
<name>A0AAE3H902_9EURY</name>
<comment type="caution">
    <text evidence="3">The sequence shown here is derived from an EMBL/GenBank/DDBJ whole genome shotgun (WGS) entry which is preliminary data.</text>
</comment>
<evidence type="ECO:0000259" key="2">
    <source>
        <dbReference type="PROSITE" id="PS51186"/>
    </source>
</evidence>
<keyword evidence="1" id="KW-0808">Transferase</keyword>
<dbReference type="InterPro" id="IPR050769">
    <property type="entry name" value="NAT_camello-type"/>
</dbReference>
<dbReference type="PANTHER" id="PTHR13947">
    <property type="entry name" value="GNAT FAMILY N-ACETYLTRANSFERASE"/>
    <property type="match status" value="1"/>
</dbReference>
<accession>A0AAE3H902</accession>
<dbReference type="Gene3D" id="3.40.630.30">
    <property type="match status" value="1"/>
</dbReference>